<dbReference type="GO" id="GO:0030288">
    <property type="term" value="C:outer membrane-bounded periplasmic space"/>
    <property type="evidence" value="ECO:0007669"/>
    <property type="project" value="TreeGrafter"/>
</dbReference>
<evidence type="ECO:0000256" key="1">
    <source>
        <dbReference type="ARBA" id="ARBA00022729"/>
    </source>
</evidence>
<dbReference type="GO" id="GO:0009166">
    <property type="term" value="P:nucleotide catabolic process"/>
    <property type="evidence" value="ECO:0007669"/>
    <property type="project" value="InterPro"/>
</dbReference>
<comment type="similarity">
    <text evidence="2">Belongs to the 5'-nucleotidase family.</text>
</comment>
<dbReference type="Pfam" id="PF02872">
    <property type="entry name" value="5_nucleotid_C"/>
    <property type="match status" value="1"/>
</dbReference>
<dbReference type="InterPro" id="IPR004843">
    <property type="entry name" value="Calcineurin-like_PHP"/>
</dbReference>
<evidence type="ECO:0000259" key="4">
    <source>
        <dbReference type="Pfam" id="PF02872"/>
    </source>
</evidence>
<dbReference type="InterPro" id="IPR029052">
    <property type="entry name" value="Metallo-depent_PP-like"/>
</dbReference>
<evidence type="ECO:0000259" key="3">
    <source>
        <dbReference type="Pfam" id="PF00149"/>
    </source>
</evidence>
<keyword evidence="6" id="KW-1185">Reference proteome</keyword>
<evidence type="ECO:0000256" key="2">
    <source>
        <dbReference type="RuleBase" id="RU362119"/>
    </source>
</evidence>
<dbReference type="Gene3D" id="3.90.780.10">
    <property type="entry name" value="5'-Nucleotidase, C-terminal domain"/>
    <property type="match status" value="1"/>
</dbReference>
<dbReference type="SUPFAM" id="SSF55816">
    <property type="entry name" value="5'-nucleotidase (syn. UDP-sugar hydrolase), C-terminal domain"/>
    <property type="match status" value="1"/>
</dbReference>
<dbReference type="InterPro" id="IPR036907">
    <property type="entry name" value="5'-Nucleotdase_C_sf"/>
</dbReference>
<dbReference type="SUPFAM" id="SSF56300">
    <property type="entry name" value="Metallo-dependent phosphatases"/>
    <property type="match status" value="1"/>
</dbReference>
<evidence type="ECO:0000313" key="6">
    <source>
        <dbReference type="Proteomes" id="UP000503308"/>
    </source>
</evidence>
<dbReference type="KEGG" id="rpon:G3256_16785"/>
<feature type="domain" description="Calcineurin-like phosphoesterase" evidence="3">
    <location>
        <begin position="20"/>
        <end position="226"/>
    </location>
</feature>
<proteinExistence type="inferred from homology"/>
<reference evidence="5 6" key="1">
    <citation type="submission" date="2020-02" db="EMBL/GenBank/DDBJ databases">
        <title>Genome sequence of Roseobacter ponti.</title>
        <authorList>
            <person name="Hollensteiner J."/>
            <person name="Schneider D."/>
            <person name="Poehlein A."/>
            <person name="Daniel R."/>
        </authorList>
    </citation>
    <scope>NUCLEOTIDE SEQUENCE [LARGE SCALE GENOMIC DNA]</scope>
    <source>
        <strain evidence="5 6">DSM 106830</strain>
    </source>
</reference>
<dbReference type="GO" id="GO:0016787">
    <property type="term" value="F:hydrolase activity"/>
    <property type="evidence" value="ECO:0007669"/>
    <property type="project" value="UniProtKB-KW"/>
</dbReference>
<dbReference type="InterPro" id="IPR006179">
    <property type="entry name" value="5_nucleotidase/apyrase"/>
</dbReference>
<dbReference type="PANTHER" id="PTHR11575">
    <property type="entry name" value="5'-NUCLEOTIDASE-RELATED"/>
    <property type="match status" value="1"/>
</dbReference>
<protein>
    <submittedName>
        <fullName evidence="5">Bifunctional metallophosphatase/5'-nucleotidase</fullName>
    </submittedName>
</protein>
<dbReference type="InterPro" id="IPR008334">
    <property type="entry name" value="5'-Nucleotdase_C"/>
</dbReference>
<dbReference type="PANTHER" id="PTHR11575:SF6">
    <property type="entry name" value="2',3'-CYCLIC-NUCLEOTIDE 2'-PHOSPHODIESTERASE_3'-NUCLEOTIDASE"/>
    <property type="match status" value="1"/>
</dbReference>
<organism evidence="5 6">
    <name type="scientific">Roseobacter ponti</name>
    <dbReference type="NCBI Taxonomy" id="1891787"/>
    <lineage>
        <taxon>Bacteria</taxon>
        <taxon>Pseudomonadati</taxon>
        <taxon>Pseudomonadota</taxon>
        <taxon>Alphaproteobacteria</taxon>
        <taxon>Rhodobacterales</taxon>
        <taxon>Roseobacteraceae</taxon>
        <taxon>Roseobacter</taxon>
    </lineage>
</organism>
<dbReference type="EMBL" id="CP048788">
    <property type="protein sequence ID" value="QJF52709.1"/>
    <property type="molecule type" value="Genomic_DNA"/>
</dbReference>
<sequence>MQITSYDYVRDCAGEGPSLSRLAALIASARHEAADTGRESFLLDNGDILQGTPLAAYLAHAGRGTPNPVPDCLQMLGYDAVGLGNHDFDHGLDYLDATLSRYRMPVVCSNLGGAGIPSIRSRAILERDVLCSDGTRRRLRIGVVSVLPRQTISWNRHQLSGRASLCDPVQATADAAEAARAEGAELIVVLAHMGIARFDEGLQPQNEIVEIAQLSSVDAVIGGHTHLVFPGPDHETNRNTDSRQGKVYGKPVVLPGFAGSHLGMIDLDLAWPADGGSIKITRSESRLVQSAADTPEDPDVVALASDAHHATRDHLNHEVGRLVHPMNSYFALAQPGPVSALIAETKRHVIRQAMAGSDLEDLPLLASGSTASTGGFDGPDNFISLPGGTVKRRHIVGLDPYSNQVWAVRTTGARLTDWLERSVVIFNTLRRDDPDQLLLNENIPGFRYDAIYGLNYVIDPTQPPKYDPAGRPGGLGEGRISNVTWQGRPLEPDQEFLVATSDHRTGGGGQLRAFSEDEIAFRGRAPLEDGLVSYLQAPDCAAVRGAAPWRFRPGLNVSAILLTSPDAVTHLSEIAGLRPEPCGTSENGFARIRLHL</sequence>
<dbReference type="Gene3D" id="3.60.21.10">
    <property type="match status" value="1"/>
</dbReference>
<accession>A0A858SUS1</accession>
<dbReference type="GO" id="GO:0000166">
    <property type="term" value="F:nucleotide binding"/>
    <property type="evidence" value="ECO:0007669"/>
    <property type="project" value="UniProtKB-KW"/>
</dbReference>
<dbReference type="PRINTS" id="PR01607">
    <property type="entry name" value="APYRASEFAMLY"/>
</dbReference>
<dbReference type="AlphaFoldDB" id="A0A858SUS1"/>
<name>A0A858SUS1_9RHOB</name>
<keyword evidence="2" id="KW-0378">Hydrolase</keyword>
<feature type="domain" description="5'-Nucleotidase C-terminal" evidence="4">
    <location>
        <begin position="371"/>
        <end position="515"/>
    </location>
</feature>
<dbReference type="Proteomes" id="UP000503308">
    <property type="component" value="Chromosome"/>
</dbReference>
<keyword evidence="2" id="KW-0547">Nucleotide-binding</keyword>
<keyword evidence="1" id="KW-0732">Signal</keyword>
<gene>
    <name evidence="5" type="ORF">G3256_16785</name>
</gene>
<dbReference type="Pfam" id="PF00149">
    <property type="entry name" value="Metallophos"/>
    <property type="match status" value="1"/>
</dbReference>
<evidence type="ECO:0000313" key="5">
    <source>
        <dbReference type="EMBL" id="QJF52709.1"/>
    </source>
</evidence>